<comment type="caution">
    <text evidence="1">The sequence shown here is derived from an EMBL/GenBank/DDBJ whole genome shotgun (WGS) entry which is preliminary data.</text>
</comment>
<dbReference type="EMBL" id="LAZR01001604">
    <property type="protein sequence ID" value="KKN42102.1"/>
    <property type="molecule type" value="Genomic_DNA"/>
</dbReference>
<gene>
    <name evidence="1" type="ORF">LCGC14_0716550</name>
</gene>
<dbReference type="InterPro" id="IPR021074">
    <property type="entry name" value="Formate_DH_dsu"/>
</dbReference>
<accession>A0A0F9QYQ2</accession>
<dbReference type="AlphaFoldDB" id="A0A0F9QYQ2"/>
<organism evidence="1">
    <name type="scientific">marine sediment metagenome</name>
    <dbReference type="NCBI Taxonomy" id="412755"/>
    <lineage>
        <taxon>unclassified sequences</taxon>
        <taxon>metagenomes</taxon>
        <taxon>ecological metagenomes</taxon>
    </lineage>
</organism>
<evidence type="ECO:0008006" key="2">
    <source>
        <dbReference type="Google" id="ProtNLM"/>
    </source>
</evidence>
<sequence length="82" mass="9130">MSLNQVETLVKMLNQITANNTAYETNEAAERVANHITRFWARSMKEDLQEYVEAGGDDLSPVSEMAANIVINNMKEKTPATA</sequence>
<protein>
    <recommendedName>
        <fullName evidence="2">Formate dehydrogenase subunit delta</fullName>
    </recommendedName>
</protein>
<proteinExistence type="predicted"/>
<dbReference type="Pfam" id="PF11390">
    <property type="entry name" value="FdsD"/>
    <property type="match status" value="1"/>
</dbReference>
<evidence type="ECO:0000313" key="1">
    <source>
        <dbReference type="EMBL" id="KKN42102.1"/>
    </source>
</evidence>
<name>A0A0F9QYQ2_9ZZZZ</name>
<reference evidence="1" key="1">
    <citation type="journal article" date="2015" name="Nature">
        <title>Complex archaea that bridge the gap between prokaryotes and eukaryotes.</title>
        <authorList>
            <person name="Spang A."/>
            <person name="Saw J.H."/>
            <person name="Jorgensen S.L."/>
            <person name="Zaremba-Niedzwiedzka K."/>
            <person name="Martijn J."/>
            <person name="Lind A.E."/>
            <person name="van Eijk R."/>
            <person name="Schleper C."/>
            <person name="Guy L."/>
            <person name="Ettema T.J."/>
        </authorList>
    </citation>
    <scope>NUCLEOTIDE SEQUENCE</scope>
</reference>